<proteinExistence type="predicted"/>
<organism evidence="2 3">
    <name type="scientific">Allonocardiopsis opalescens</name>
    <dbReference type="NCBI Taxonomy" id="1144618"/>
    <lineage>
        <taxon>Bacteria</taxon>
        <taxon>Bacillati</taxon>
        <taxon>Actinomycetota</taxon>
        <taxon>Actinomycetes</taxon>
        <taxon>Streptosporangiales</taxon>
        <taxon>Allonocardiopsis</taxon>
    </lineage>
</organism>
<keyword evidence="3" id="KW-1185">Reference proteome</keyword>
<feature type="chain" id="PRO_5015568843" evidence="1">
    <location>
        <begin position="27"/>
        <end position="202"/>
    </location>
</feature>
<sequence>MMKPILRGLVAAGVLASLFAVTPASASASAEVNPTPSTSAAPSLSANTVFAHEVVPGTWTGQCEAGRYFFTIDMYTADWYDLPVPYEGVVDYYSGTVGNFDDPGYPGGSILIEQYNWEYDTGFAYPPFEGGYSAHSDDYGIIQGNLPGGSFGVGPTLYAGRWTNPALDLDVVGHQLITFTPDGSSSLRCHIIFAWGYEEYWH</sequence>
<protein>
    <submittedName>
        <fullName evidence="2">Uncharacterized protein</fullName>
    </submittedName>
</protein>
<evidence type="ECO:0000313" key="3">
    <source>
        <dbReference type="Proteomes" id="UP000237846"/>
    </source>
</evidence>
<dbReference type="Proteomes" id="UP000237846">
    <property type="component" value="Unassembled WGS sequence"/>
</dbReference>
<evidence type="ECO:0000256" key="1">
    <source>
        <dbReference type="SAM" id="SignalP"/>
    </source>
</evidence>
<gene>
    <name evidence="2" type="ORF">CLV72_102309</name>
</gene>
<accession>A0A2T0Q9X9</accession>
<dbReference type="AlphaFoldDB" id="A0A2T0Q9X9"/>
<dbReference type="EMBL" id="PVZC01000002">
    <property type="protein sequence ID" value="PRY00678.1"/>
    <property type="molecule type" value="Genomic_DNA"/>
</dbReference>
<keyword evidence="1" id="KW-0732">Signal</keyword>
<feature type="signal peptide" evidence="1">
    <location>
        <begin position="1"/>
        <end position="26"/>
    </location>
</feature>
<name>A0A2T0Q9X9_9ACTN</name>
<evidence type="ECO:0000313" key="2">
    <source>
        <dbReference type="EMBL" id="PRY00678.1"/>
    </source>
</evidence>
<reference evidence="2 3" key="1">
    <citation type="submission" date="2018-03" db="EMBL/GenBank/DDBJ databases">
        <title>Genomic Encyclopedia of Archaeal and Bacterial Type Strains, Phase II (KMG-II): from individual species to whole genera.</title>
        <authorList>
            <person name="Goeker M."/>
        </authorList>
    </citation>
    <scope>NUCLEOTIDE SEQUENCE [LARGE SCALE GENOMIC DNA]</scope>
    <source>
        <strain evidence="2 3">DSM 45601</strain>
    </source>
</reference>
<comment type="caution">
    <text evidence="2">The sequence shown here is derived from an EMBL/GenBank/DDBJ whole genome shotgun (WGS) entry which is preliminary data.</text>
</comment>